<organism evidence="4 5">
    <name type="scientific">Mycobacterium conspicuum</name>
    <dbReference type="NCBI Taxonomy" id="44010"/>
    <lineage>
        <taxon>Bacteria</taxon>
        <taxon>Bacillati</taxon>
        <taxon>Actinomycetota</taxon>
        <taxon>Actinomycetes</taxon>
        <taxon>Mycobacteriales</taxon>
        <taxon>Mycobacteriaceae</taxon>
        <taxon>Mycobacterium</taxon>
    </lineage>
</organism>
<sequence length="377" mass="40263">MHGTLMLKYRGAALVKAGLIGVVLAIMVILVGLSPDRFITWATMVRYQALFSEAGGLATGNPVIVSGMKVGTVSDVKLRHGDALVTFAMKGNILLGSETTAHIRTGSLLGERMLTLESAGTGTMHPMALIPVSRTSSPYSLTEAVSDFASDTAGTNTAALNQSLDTLAATLNQIAPQMGPAFDALTRLSRTLNSRNKNLSDLFKNTGDITGVLSERSQQVNKLILNADSLLQVLAARRQEIVELLANTSVVAKQLTALVHDNEATLAPTLERLNRVTAVLEKNRDNISKALPGLAKFEITVGEGISSMYAYSAFVPNFLAPQLFQPFFDYLWGFRTFDTARGPGFPSPTPRALVPWPYNAIPQCPGCTLGGRVGGSQ</sequence>
<accession>A0A7I7YJE6</accession>
<dbReference type="InterPro" id="IPR003399">
    <property type="entry name" value="Mce/MlaD"/>
</dbReference>
<dbReference type="NCBIfam" id="TIGR00996">
    <property type="entry name" value="Mtu_fam_mce"/>
    <property type="match status" value="1"/>
</dbReference>
<proteinExistence type="predicted"/>
<evidence type="ECO:0000313" key="5">
    <source>
        <dbReference type="Proteomes" id="UP000467385"/>
    </source>
</evidence>
<evidence type="ECO:0000313" key="4">
    <source>
        <dbReference type="EMBL" id="BBZ41467.1"/>
    </source>
</evidence>
<dbReference type="Proteomes" id="UP000467385">
    <property type="component" value="Chromosome"/>
</dbReference>
<dbReference type="PANTHER" id="PTHR33371">
    <property type="entry name" value="INTERMEMBRANE PHOSPHOLIPID TRANSPORT SYSTEM BINDING PROTEIN MLAD-RELATED"/>
    <property type="match status" value="1"/>
</dbReference>
<evidence type="ECO:0000259" key="3">
    <source>
        <dbReference type="Pfam" id="PF11887"/>
    </source>
</evidence>
<evidence type="ECO:0000259" key="2">
    <source>
        <dbReference type="Pfam" id="PF02470"/>
    </source>
</evidence>
<dbReference type="AlphaFoldDB" id="A0A7I7YJE6"/>
<reference evidence="4 5" key="1">
    <citation type="journal article" date="2019" name="Emerg. Microbes Infect.">
        <title>Comprehensive subspecies identification of 175 nontuberculous mycobacteria species based on 7547 genomic profiles.</title>
        <authorList>
            <person name="Matsumoto Y."/>
            <person name="Kinjo T."/>
            <person name="Motooka D."/>
            <person name="Nabeya D."/>
            <person name="Jung N."/>
            <person name="Uechi K."/>
            <person name="Horii T."/>
            <person name="Iida T."/>
            <person name="Fujita J."/>
            <person name="Nakamura S."/>
        </authorList>
    </citation>
    <scope>NUCLEOTIDE SEQUENCE [LARGE SCALE GENOMIC DNA]</scope>
    <source>
        <strain evidence="4 5">JCM 14738</strain>
    </source>
</reference>
<keyword evidence="1" id="KW-1133">Transmembrane helix</keyword>
<feature type="domain" description="Mammalian cell entry C-terminal" evidence="3">
    <location>
        <begin position="128"/>
        <end position="298"/>
    </location>
</feature>
<feature type="domain" description="Mce/MlaD" evidence="2">
    <location>
        <begin position="45"/>
        <end position="117"/>
    </location>
</feature>
<keyword evidence="5" id="KW-1185">Reference proteome</keyword>
<dbReference type="Pfam" id="PF11887">
    <property type="entry name" value="Mce4_CUP1"/>
    <property type="match status" value="1"/>
</dbReference>
<keyword evidence="1" id="KW-0472">Membrane</keyword>
<dbReference type="Pfam" id="PF02470">
    <property type="entry name" value="MlaD"/>
    <property type="match status" value="1"/>
</dbReference>
<dbReference type="EMBL" id="AP022613">
    <property type="protein sequence ID" value="BBZ41467.1"/>
    <property type="molecule type" value="Genomic_DNA"/>
</dbReference>
<feature type="transmembrane region" description="Helical" evidence="1">
    <location>
        <begin position="12"/>
        <end position="33"/>
    </location>
</feature>
<evidence type="ECO:0000256" key="1">
    <source>
        <dbReference type="SAM" id="Phobius"/>
    </source>
</evidence>
<protein>
    <submittedName>
        <fullName evidence="4">Mammalian cell entry protein</fullName>
    </submittedName>
</protein>
<dbReference type="GO" id="GO:0005576">
    <property type="term" value="C:extracellular region"/>
    <property type="evidence" value="ECO:0007669"/>
    <property type="project" value="TreeGrafter"/>
</dbReference>
<dbReference type="InterPro" id="IPR005693">
    <property type="entry name" value="Mce"/>
</dbReference>
<dbReference type="PANTHER" id="PTHR33371:SF18">
    <property type="entry name" value="MCE-FAMILY PROTEIN MCE3C"/>
    <property type="match status" value="1"/>
</dbReference>
<gene>
    <name evidence="4" type="ORF">MCNS_45300</name>
</gene>
<name>A0A7I7YJE6_9MYCO</name>
<dbReference type="InterPro" id="IPR024516">
    <property type="entry name" value="Mce_C"/>
</dbReference>
<dbReference type="PRINTS" id="PR01782">
    <property type="entry name" value="MCEVIRFACTOR"/>
</dbReference>
<keyword evidence="1" id="KW-0812">Transmembrane</keyword>
<dbReference type="InterPro" id="IPR052336">
    <property type="entry name" value="MlaD_Phospholipid_Transporter"/>
</dbReference>